<organism evidence="2 3">
    <name type="scientific">Cytobacillus purgationiresistens</name>
    <dbReference type="NCBI Taxonomy" id="863449"/>
    <lineage>
        <taxon>Bacteria</taxon>
        <taxon>Bacillati</taxon>
        <taxon>Bacillota</taxon>
        <taxon>Bacilli</taxon>
        <taxon>Bacillales</taxon>
        <taxon>Bacillaceae</taxon>
        <taxon>Cytobacillus</taxon>
    </lineage>
</organism>
<dbReference type="InterPro" id="IPR011528">
    <property type="entry name" value="NERD"/>
</dbReference>
<feature type="domain" description="NERD" evidence="1">
    <location>
        <begin position="23"/>
        <end position="124"/>
    </location>
</feature>
<proteinExistence type="predicted"/>
<sequence>MRQLDRRKGLTAMQQQYYLNLEKGFEGERFFKEYLQSITNEVIILQDLLLELNQTTFQLDLLCIMQQKLYLFEVKIYEDNYFIDKDIWYTLAGKEIKNALNQLKRSESLLRQLRSTLNKNTFID</sequence>
<gene>
    <name evidence="2" type="ORF">J2S17_005536</name>
</gene>
<protein>
    <recommendedName>
        <fullName evidence="1">NERD domain-containing protein</fullName>
    </recommendedName>
</protein>
<accession>A0ABU0ARV7</accession>
<dbReference type="Proteomes" id="UP001238088">
    <property type="component" value="Unassembled WGS sequence"/>
</dbReference>
<evidence type="ECO:0000313" key="2">
    <source>
        <dbReference type="EMBL" id="MDQ0273604.1"/>
    </source>
</evidence>
<reference evidence="2 3" key="1">
    <citation type="submission" date="2023-07" db="EMBL/GenBank/DDBJ databases">
        <title>Genomic Encyclopedia of Type Strains, Phase IV (KMG-IV): sequencing the most valuable type-strain genomes for metagenomic binning, comparative biology and taxonomic classification.</title>
        <authorList>
            <person name="Goeker M."/>
        </authorList>
    </citation>
    <scope>NUCLEOTIDE SEQUENCE [LARGE SCALE GENOMIC DNA]</scope>
    <source>
        <strain evidence="2 3">DSM 23494</strain>
    </source>
</reference>
<name>A0ABU0ARV7_9BACI</name>
<dbReference type="PROSITE" id="PS50965">
    <property type="entry name" value="NERD"/>
    <property type="match status" value="1"/>
</dbReference>
<dbReference type="EMBL" id="JAUSUB010000044">
    <property type="protein sequence ID" value="MDQ0273604.1"/>
    <property type="molecule type" value="Genomic_DNA"/>
</dbReference>
<keyword evidence="3" id="KW-1185">Reference proteome</keyword>
<evidence type="ECO:0000313" key="3">
    <source>
        <dbReference type="Proteomes" id="UP001238088"/>
    </source>
</evidence>
<comment type="caution">
    <text evidence="2">The sequence shown here is derived from an EMBL/GenBank/DDBJ whole genome shotgun (WGS) entry which is preliminary data.</text>
</comment>
<dbReference type="RefSeq" id="WP_307479931.1">
    <property type="nucleotide sequence ID" value="NZ_JAUSUB010000044.1"/>
</dbReference>
<evidence type="ECO:0000259" key="1">
    <source>
        <dbReference type="PROSITE" id="PS50965"/>
    </source>
</evidence>
<dbReference type="Pfam" id="PF08378">
    <property type="entry name" value="NERD"/>
    <property type="match status" value="1"/>
</dbReference>